<evidence type="ECO:0000313" key="5">
    <source>
        <dbReference type="Proteomes" id="UP000321721"/>
    </source>
</evidence>
<dbReference type="Pfam" id="PF07676">
    <property type="entry name" value="PD40"/>
    <property type="match status" value="1"/>
</dbReference>
<evidence type="ECO:0000256" key="3">
    <source>
        <dbReference type="SAM" id="SignalP"/>
    </source>
</evidence>
<dbReference type="Proteomes" id="UP000321721">
    <property type="component" value="Unassembled WGS sequence"/>
</dbReference>
<dbReference type="InterPro" id="IPR011659">
    <property type="entry name" value="WD40"/>
</dbReference>
<feature type="compositionally biased region" description="Low complexity" evidence="2">
    <location>
        <begin position="1371"/>
        <end position="1407"/>
    </location>
</feature>
<dbReference type="SUPFAM" id="SSF48452">
    <property type="entry name" value="TPR-like"/>
    <property type="match status" value="1"/>
</dbReference>
<dbReference type="SUPFAM" id="SSF82171">
    <property type="entry name" value="DPP6 N-terminal domain-like"/>
    <property type="match status" value="1"/>
</dbReference>
<feature type="chain" id="PRO_5023050793" evidence="3">
    <location>
        <begin position="26"/>
        <end position="2307"/>
    </location>
</feature>
<feature type="compositionally biased region" description="Low complexity" evidence="2">
    <location>
        <begin position="2182"/>
        <end position="2197"/>
    </location>
</feature>
<dbReference type="RefSeq" id="WP_147099416.1">
    <property type="nucleotide sequence ID" value="NZ_VOOS01000002.1"/>
</dbReference>
<dbReference type="EMBL" id="VOOS01000002">
    <property type="protein sequence ID" value="TXB66028.1"/>
    <property type="molecule type" value="Genomic_DNA"/>
</dbReference>
<keyword evidence="5" id="KW-1185">Reference proteome</keyword>
<sequence>MVYNRAYKIILLTFALLFVCINTNAQYASEDELKKAADNYFVEQDYIKALPLFSQLLSLYPKDVNYNYKYGTSFFFAKREKDDALKFLKFATSKATVDPKAYFYLGLVYHHNYQFSAAEINYKKFKEKGNSKDVAELGVDRNIEMCKNGLRLLKSMTDIGVLYKKEIKATEFFRSYDLKGIGGKIIVKPDEFKTKLDIKKNETSLIHLGDQPKMVIFSSYGSDGKTGKDIYRVIKLPNGEWSKPASIGEGINTIFDEDYPFLHPDGKTLYFSSKGYNSMGGYDIFKSELNQETGQWSFPENLDFPINTPDDDILFISDIDNELAFFASSRASMQGELTVYKVQVDAQPSENSIVKGIFIAESNPNLKAATISIVDVEKERTYGVYKTDDKSGDYLLVFPSNGGKYKILVETTDNAPIHSAVIELPVLEGFRALKQELRLVGEGDDEKLVVKNLFDESDEFDITDPLIVENLLKIKAKMDVNITEEELLAKANNKNIASASDYADLSNEELKSTSVKQADKIIEKAKTSRNQANYSYQLANQKSIKAKELFAQSRNLEKEAENESDEGIKQQKLNEAKKAKNKAAGFVNETLAALNLAKALESEAVERESDVENVKALKAEISSSIDAGNRIGAEEKYAKLEEITEAAYQNQSVINTEKELVENKFTEKEIAYNKARNEVIELTNREIELNGSIESIESKIVSTTKKNDKADLESQLSALKIDLEDVKYDLGVAKTNESKLKTEYTTIKNNTAAAEKVLETVSASNPKNNVGTVDKLALSNDVAFFEKEGLVGLYPEEEIDTTVNTNEEEIVNNETDYNLVEHKDEYSIVNEEGVIKDYNTEFSSALVDAENETNERQKSLLLAKVNQDWVNAIDEEITISKKQAEISPDLNEKVKLKSKIEKLNNLKEEKQKQAEVQLLIAETLNNSSDENEVAEVNSDSEVNVIDDEGNVTDYEKDFTEELASIDNEDFSAENKAKKVAVYKNWSNAIEQQVLLEKVALENANEDEKLEIEQKIAELEAKLQANEDSIAQLEIESSIATVDEENLTNTSTIANPAKYSKEVVAENGEVLDYSSTYENELNSTDNKELVTQNWIKAIDEEINYRKDQIAATTDDDEKAVFALRINELNALKNEKQEALVDYQLAANNTSNTQDETNTLLTNPTKPVITPVTNLTVYSSSPKDEKLNVNYNAEYNYNSTQSNRELATVDKLKDEAINLYAQADEKTISLVSIKDIAEREAVITEINQIKEEAQAKEVKVANVYARTNKAEFYNNQEVLSKVRANSIKNSDNATIAEMLVDESNTYFEQAINERAKAENASSFTSKESSLQKAYNLELQALAKQTNAIIAYSENKNIDNVYAEVNENPSSKPIENNTIGSTNNSNNNNSNINIVDNSENVSSTSSSASKISTTPIYQPLAISLPSHQERIKGDVLNKEADELEANAKVLNDSATIVTNKKEQEDLVSQANDLTDEANKKRTEADVFYAKATEMETTEVELVDELNENRNSLSIEKITKEDEAIIASISSDELATITNSPDFKKYSEAKQSSRRLIKAAEVDYIQADKFQQEAEDEKTLGISLNALAAGAQGDAKIKLEGQLKKLEAMIAENEAKANEARKSATEKEQIALRKTKEAEVILVSNNQNANKLVAIEKAKAYDANLLANVGSNVRTSNEVESEELVTNESEEVVENNITETVGNSEVVNEVESEELATNESEEVLANNTTESVVNNEVVNEIESEELATNESEEVVENNITETVGNNEVVNEVESEEIATNESEEVVENNTTETVGNNEVFNEVESEEIATNESEEVVENNTTKSVGNNEVVNEIESEEAVVNSQGNSSVSNNATKQTNVNINEIPKILTSPIFVFNGNNKSEYSNSNPIPGVEILPEGLVFKVQIGAFRNPIPQDQFKGFAPIMVEDAGNGIKRYTAGFFKTINMAVEAKNSIKSIGYEDAFVVAFYNGKRISINEAKAKLGETVSEENTVASTNNTPQNNVNNNNTNNNQTNNNTLPLTTTKAPEVATNYEEVKDGVSTDVHKIEGTFFTIQVGVYSKPVTADQLSNVTPLNSEKTANGLIRYTSGVYKNLDDANVAKDRIRGLGITDAFVIAYANGNRVKVSEALEYLKTPENNSSTSNEEIENNATSSVGNNTITNSSENLPEVNNSTTNIEDENSSTSAEANNVTNSPNEESTSNNTTVPVVKEPIDQVKVGKELNIEFKVLLGEYEDDIPVDEAAVYLKLSGKGMEIKEVDGKSRYTIGAYPDYPSALDMQLEMKEEGIRKPQVIAFKDGMKIEVEEALELVKNNN</sequence>
<dbReference type="OrthoDB" id="9790815at2"/>
<gene>
    <name evidence="4" type="ORF">FRY74_05515</name>
</gene>
<evidence type="ECO:0000256" key="2">
    <source>
        <dbReference type="SAM" id="MobiDB-lite"/>
    </source>
</evidence>
<feature type="region of interest" description="Disordered" evidence="2">
    <location>
        <begin position="1369"/>
        <end position="1407"/>
    </location>
</feature>
<feature type="compositionally biased region" description="Low complexity" evidence="2">
    <location>
        <begin position="2130"/>
        <end position="2147"/>
    </location>
</feature>
<organism evidence="4 5">
    <name type="scientific">Vicingus serpentipes</name>
    <dbReference type="NCBI Taxonomy" id="1926625"/>
    <lineage>
        <taxon>Bacteria</taxon>
        <taxon>Pseudomonadati</taxon>
        <taxon>Bacteroidota</taxon>
        <taxon>Flavobacteriia</taxon>
        <taxon>Flavobacteriales</taxon>
        <taxon>Vicingaceae</taxon>
        <taxon>Vicingus</taxon>
    </lineage>
</organism>
<keyword evidence="3" id="KW-0732">Signal</keyword>
<feature type="coiled-coil region" evidence="1">
    <location>
        <begin position="539"/>
        <end position="617"/>
    </location>
</feature>
<feature type="coiled-coil region" evidence="1">
    <location>
        <begin position="1430"/>
        <end position="1519"/>
    </location>
</feature>
<feature type="signal peptide" evidence="3">
    <location>
        <begin position="1"/>
        <end position="25"/>
    </location>
</feature>
<evidence type="ECO:0000313" key="4">
    <source>
        <dbReference type="EMBL" id="TXB66028.1"/>
    </source>
</evidence>
<protein>
    <submittedName>
        <fullName evidence="4">Uncharacterized protein</fullName>
    </submittedName>
</protein>
<evidence type="ECO:0000256" key="1">
    <source>
        <dbReference type="SAM" id="Coils"/>
    </source>
</evidence>
<feature type="compositionally biased region" description="Low complexity" evidence="2">
    <location>
        <begin position="1990"/>
        <end position="2013"/>
    </location>
</feature>
<feature type="region of interest" description="Disordered" evidence="2">
    <location>
        <begin position="1983"/>
        <end position="2013"/>
    </location>
</feature>
<feature type="compositionally biased region" description="Polar residues" evidence="2">
    <location>
        <begin position="2148"/>
        <end position="2181"/>
    </location>
</feature>
<proteinExistence type="predicted"/>
<comment type="caution">
    <text evidence="4">The sequence shown here is derived from an EMBL/GenBank/DDBJ whole genome shotgun (WGS) entry which is preliminary data.</text>
</comment>
<dbReference type="Gene3D" id="1.25.40.10">
    <property type="entry name" value="Tetratricopeptide repeat domain"/>
    <property type="match status" value="1"/>
</dbReference>
<feature type="region of interest" description="Disordered" evidence="2">
    <location>
        <begin position="2129"/>
        <end position="2197"/>
    </location>
</feature>
<feature type="coiled-coil region" evidence="1">
    <location>
        <begin position="997"/>
        <end position="1035"/>
    </location>
</feature>
<reference evidence="4 5" key="1">
    <citation type="submission" date="2019-08" db="EMBL/GenBank/DDBJ databases">
        <title>Genome of Vicingus serpentipes NCIMB 15042.</title>
        <authorList>
            <person name="Bowman J.P."/>
        </authorList>
    </citation>
    <scope>NUCLEOTIDE SEQUENCE [LARGE SCALE GENOMIC DNA]</scope>
    <source>
        <strain evidence="4 5">NCIMB 15042</strain>
    </source>
</reference>
<feature type="coiled-coil region" evidence="1">
    <location>
        <begin position="1592"/>
        <end position="1624"/>
    </location>
</feature>
<dbReference type="InterPro" id="IPR011990">
    <property type="entry name" value="TPR-like_helical_dom_sf"/>
</dbReference>
<name>A0A5C6RUL8_9FLAO</name>
<keyword evidence="1" id="KW-0175">Coiled coil</keyword>
<accession>A0A5C6RUL8</accession>